<evidence type="ECO:0000256" key="5">
    <source>
        <dbReference type="ARBA" id="ARBA00023136"/>
    </source>
</evidence>
<dbReference type="Pfam" id="PF03739">
    <property type="entry name" value="LptF_LptG"/>
    <property type="match status" value="1"/>
</dbReference>
<proteinExistence type="predicted"/>
<organism evidence="7 8">
    <name type="scientific">Nitrosospira multiformis</name>
    <dbReference type="NCBI Taxonomy" id="1231"/>
    <lineage>
        <taxon>Bacteria</taxon>
        <taxon>Pseudomonadati</taxon>
        <taxon>Pseudomonadota</taxon>
        <taxon>Betaproteobacteria</taxon>
        <taxon>Nitrosomonadales</taxon>
        <taxon>Nitrosomonadaceae</taxon>
        <taxon>Nitrosospira</taxon>
    </lineage>
</organism>
<evidence type="ECO:0000313" key="8">
    <source>
        <dbReference type="Proteomes" id="UP000183898"/>
    </source>
</evidence>
<dbReference type="EMBL" id="FOCT01000002">
    <property type="protein sequence ID" value="SEN05487.1"/>
    <property type="molecule type" value="Genomic_DNA"/>
</dbReference>
<sequence length="354" mass="38970">MTIIYRYLALQVLMGLGIATAVLLPLFGFLDLLDQLDDVGKGTYSVKDAFLYTALLLPRRFIQLAPFIALMGNVTALGRLAVGSELTALRGAGVSPLGISLAPVAVGIILLLFITVLDQFVAPQFQQKAISSRAAALEKSAALGKQLGIWTRDERNILRIGEMLHARRAANIEIMHFDDNGFLLRYTYAKYANIINEELWELRDVVIKTFNGNAMEIVSRESVPWEPFLKEEDISTLTKSPESLSPAELFLHVHFLRTTGQESDAYELALWRKAGGALTTIAMLLLSIPFVFGLVRAGLGNRLVVASMLGISVYLFDQIIANAGLLLHLNPALSALLPGVVLIAVAYFWLRRIF</sequence>
<evidence type="ECO:0000256" key="2">
    <source>
        <dbReference type="ARBA" id="ARBA00022475"/>
    </source>
</evidence>
<keyword evidence="2" id="KW-1003">Cell membrane</keyword>
<gene>
    <name evidence="7" type="ORF">SAMN05216404_102243</name>
</gene>
<reference evidence="7 8" key="1">
    <citation type="submission" date="2016-10" db="EMBL/GenBank/DDBJ databases">
        <authorList>
            <person name="de Groot N.N."/>
        </authorList>
    </citation>
    <scope>NUCLEOTIDE SEQUENCE [LARGE SCALE GENOMIC DNA]</scope>
    <source>
        <strain evidence="7 8">Nl18</strain>
    </source>
</reference>
<dbReference type="RefSeq" id="WP_074744307.1">
    <property type="nucleotide sequence ID" value="NZ_FOCT01000002.1"/>
</dbReference>
<keyword evidence="5 6" id="KW-0472">Membrane</keyword>
<accession>A0A1H8DG80</accession>
<dbReference type="GO" id="GO:0055085">
    <property type="term" value="P:transmembrane transport"/>
    <property type="evidence" value="ECO:0007669"/>
    <property type="project" value="InterPro"/>
</dbReference>
<evidence type="ECO:0000313" key="7">
    <source>
        <dbReference type="EMBL" id="SEN05487.1"/>
    </source>
</evidence>
<name>A0A1H8DG80_9PROT</name>
<dbReference type="NCBIfam" id="TIGR04408">
    <property type="entry name" value="LptG_lptG"/>
    <property type="match status" value="1"/>
</dbReference>
<dbReference type="GO" id="GO:0015920">
    <property type="term" value="P:lipopolysaccharide transport"/>
    <property type="evidence" value="ECO:0007669"/>
    <property type="project" value="TreeGrafter"/>
</dbReference>
<feature type="transmembrane region" description="Helical" evidence="6">
    <location>
        <begin position="61"/>
        <end position="82"/>
    </location>
</feature>
<dbReference type="InterPro" id="IPR005495">
    <property type="entry name" value="LptG/LptF_permease"/>
</dbReference>
<evidence type="ECO:0000256" key="4">
    <source>
        <dbReference type="ARBA" id="ARBA00022989"/>
    </source>
</evidence>
<comment type="subcellular location">
    <subcellularLocation>
        <location evidence="1">Cell membrane</location>
        <topology evidence="1">Multi-pass membrane protein</topology>
    </subcellularLocation>
</comment>
<dbReference type="InterPro" id="IPR030923">
    <property type="entry name" value="LptG"/>
</dbReference>
<dbReference type="AlphaFoldDB" id="A0A1H8DG80"/>
<feature type="transmembrane region" description="Helical" evidence="6">
    <location>
        <begin position="302"/>
        <end position="320"/>
    </location>
</feature>
<feature type="transmembrane region" description="Helical" evidence="6">
    <location>
        <begin position="7"/>
        <end position="30"/>
    </location>
</feature>
<dbReference type="GO" id="GO:0043190">
    <property type="term" value="C:ATP-binding cassette (ABC) transporter complex"/>
    <property type="evidence" value="ECO:0007669"/>
    <property type="project" value="InterPro"/>
</dbReference>
<feature type="transmembrane region" description="Helical" evidence="6">
    <location>
        <begin position="94"/>
        <end position="117"/>
    </location>
</feature>
<evidence type="ECO:0000256" key="3">
    <source>
        <dbReference type="ARBA" id="ARBA00022692"/>
    </source>
</evidence>
<dbReference type="PANTHER" id="PTHR33529">
    <property type="entry name" value="SLR0882 PROTEIN-RELATED"/>
    <property type="match status" value="1"/>
</dbReference>
<feature type="transmembrane region" description="Helical" evidence="6">
    <location>
        <begin position="274"/>
        <end position="295"/>
    </location>
</feature>
<keyword evidence="4 6" id="KW-1133">Transmembrane helix</keyword>
<dbReference type="Proteomes" id="UP000183898">
    <property type="component" value="Unassembled WGS sequence"/>
</dbReference>
<keyword evidence="3 6" id="KW-0812">Transmembrane</keyword>
<evidence type="ECO:0000256" key="6">
    <source>
        <dbReference type="SAM" id="Phobius"/>
    </source>
</evidence>
<feature type="transmembrane region" description="Helical" evidence="6">
    <location>
        <begin position="332"/>
        <end position="350"/>
    </location>
</feature>
<evidence type="ECO:0000256" key="1">
    <source>
        <dbReference type="ARBA" id="ARBA00004651"/>
    </source>
</evidence>
<dbReference type="PANTHER" id="PTHR33529:SF2">
    <property type="entry name" value="LIPOPOLYSACCHARIDE EXPORT SYSTEM PERMEASE PROTEIN LPTG"/>
    <property type="match status" value="1"/>
</dbReference>
<protein>
    <submittedName>
        <fullName evidence="7">Lipopolysaccharide export system permease protein</fullName>
    </submittedName>
</protein>